<dbReference type="InterPro" id="IPR006694">
    <property type="entry name" value="Fatty_acid_hydroxylase"/>
</dbReference>
<feature type="transmembrane region" description="Helical" evidence="7">
    <location>
        <begin position="27"/>
        <end position="56"/>
    </location>
</feature>
<comment type="subcellular location">
    <subcellularLocation>
        <location evidence="1">Endomembrane system</location>
        <topology evidence="1">Multi-pass membrane protein</topology>
    </subcellularLocation>
</comment>
<keyword evidence="2 7" id="KW-0812">Transmembrane</keyword>
<sequence length="273" mass="31171">MAIFAIMSLAETRWPRRPRRLGRSHRWATNLSIMLLGAGVVRLLAALSVPLVAVAVALWAERTQTGLLHWLAWPEWLAFTVSLILLDLLIWAQHAAFHRVPLFWRLHRVHHADREIDASTALRFHPIEIGLSMLIKSAAVLLLGAPALAVMMFEIGLNAMAIFNHTNVGLPERVDRWLRRLLVTPDMHRIHHSIDPREHHRNFGFNLSIWDRLFGSYVASPRLGHLGMQIGLLQYLSDDPGRLWWSLWLPFARANISPESPPANEHEAGPHER</sequence>
<feature type="transmembrane region" description="Helical" evidence="7">
    <location>
        <begin position="76"/>
        <end position="97"/>
    </location>
</feature>
<keyword evidence="5" id="KW-0443">Lipid metabolism</keyword>
<keyword evidence="6 7" id="KW-0472">Membrane</keyword>
<keyword evidence="10" id="KW-1185">Reference proteome</keyword>
<dbReference type="InterPro" id="IPR051689">
    <property type="entry name" value="Sterol_desaturase/TMEM195"/>
</dbReference>
<evidence type="ECO:0000256" key="6">
    <source>
        <dbReference type="ARBA" id="ARBA00023136"/>
    </source>
</evidence>
<protein>
    <submittedName>
        <fullName evidence="9">Sterol desaturase family protein</fullName>
        <ecNumber evidence="9">1.-.-.-</ecNumber>
    </submittedName>
</protein>
<dbReference type="Pfam" id="PF04116">
    <property type="entry name" value="FA_hydroxylase"/>
    <property type="match status" value="1"/>
</dbReference>
<dbReference type="Proteomes" id="UP001254608">
    <property type="component" value="Unassembled WGS sequence"/>
</dbReference>
<dbReference type="PANTHER" id="PTHR21624:SF1">
    <property type="entry name" value="ALKYLGLYCEROL MONOOXYGENASE"/>
    <property type="match status" value="1"/>
</dbReference>
<accession>A0ABU2WFI8</accession>
<organism evidence="9 10">
    <name type="scientific">Banduia mediterranea</name>
    <dbReference type="NCBI Taxonomy" id="3075609"/>
    <lineage>
        <taxon>Bacteria</taxon>
        <taxon>Pseudomonadati</taxon>
        <taxon>Pseudomonadota</taxon>
        <taxon>Gammaproteobacteria</taxon>
        <taxon>Nevskiales</taxon>
        <taxon>Algiphilaceae</taxon>
        <taxon>Banduia</taxon>
    </lineage>
</organism>
<dbReference type="RefSeq" id="WP_311364023.1">
    <property type="nucleotide sequence ID" value="NZ_JAVRIC010000004.1"/>
</dbReference>
<feature type="domain" description="Fatty acid hydroxylase" evidence="8">
    <location>
        <begin position="80"/>
        <end position="216"/>
    </location>
</feature>
<evidence type="ECO:0000256" key="2">
    <source>
        <dbReference type="ARBA" id="ARBA00022692"/>
    </source>
</evidence>
<evidence type="ECO:0000256" key="3">
    <source>
        <dbReference type="ARBA" id="ARBA00022989"/>
    </source>
</evidence>
<dbReference type="PANTHER" id="PTHR21624">
    <property type="entry name" value="STEROL DESATURASE-RELATED PROTEIN"/>
    <property type="match status" value="1"/>
</dbReference>
<keyword evidence="4 9" id="KW-0560">Oxidoreductase</keyword>
<feature type="transmembrane region" description="Helical" evidence="7">
    <location>
        <begin position="139"/>
        <end position="163"/>
    </location>
</feature>
<proteinExistence type="predicted"/>
<evidence type="ECO:0000256" key="4">
    <source>
        <dbReference type="ARBA" id="ARBA00023002"/>
    </source>
</evidence>
<dbReference type="GO" id="GO:0016491">
    <property type="term" value="F:oxidoreductase activity"/>
    <property type="evidence" value="ECO:0007669"/>
    <property type="project" value="UniProtKB-KW"/>
</dbReference>
<keyword evidence="3 7" id="KW-1133">Transmembrane helix</keyword>
<reference evidence="9 10" key="1">
    <citation type="submission" date="2023-09" db="EMBL/GenBank/DDBJ databases">
        <authorList>
            <person name="Rey-Velasco X."/>
        </authorList>
    </citation>
    <scope>NUCLEOTIDE SEQUENCE [LARGE SCALE GENOMIC DNA]</scope>
    <source>
        <strain evidence="9 10">W345</strain>
    </source>
</reference>
<evidence type="ECO:0000256" key="7">
    <source>
        <dbReference type="SAM" id="Phobius"/>
    </source>
</evidence>
<dbReference type="EMBL" id="JAVRIC010000004">
    <property type="protein sequence ID" value="MDT0496635.1"/>
    <property type="molecule type" value="Genomic_DNA"/>
</dbReference>
<gene>
    <name evidence="9" type="ORF">RM530_04570</name>
</gene>
<evidence type="ECO:0000256" key="1">
    <source>
        <dbReference type="ARBA" id="ARBA00004127"/>
    </source>
</evidence>
<comment type="caution">
    <text evidence="9">The sequence shown here is derived from an EMBL/GenBank/DDBJ whole genome shotgun (WGS) entry which is preliminary data.</text>
</comment>
<evidence type="ECO:0000259" key="8">
    <source>
        <dbReference type="Pfam" id="PF04116"/>
    </source>
</evidence>
<dbReference type="EC" id="1.-.-.-" evidence="9"/>
<evidence type="ECO:0000313" key="10">
    <source>
        <dbReference type="Proteomes" id="UP001254608"/>
    </source>
</evidence>
<name>A0ABU2WFI8_9GAMM</name>
<evidence type="ECO:0000313" key="9">
    <source>
        <dbReference type="EMBL" id="MDT0496635.1"/>
    </source>
</evidence>
<evidence type="ECO:0000256" key="5">
    <source>
        <dbReference type="ARBA" id="ARBA00023098"/>
    </source>
</evidence>